<feature type="transmembrane region" description="Helical" evidence="1">
    <location>
        <begin position="65"/>
        <end position="91"/>
    </location>
</feature>
<keyword evidence="3" id="KW-1185">Reference proteome</keyword>
<reference evidence="2" key="1">
    <citation type="submission" date="2020-12" db="EMBL/GenBank/DDBJ databases">
        <title>Metabolic potential, ecology and presence of endohyphal bacteria is reflected in genomic diversity of Mucoromycotina.</title>
        <authorList>
            <person name="Muszewska A."/>
            <person name="Okrasinska A."/>
            <person name="Steczkiewicz K."/>
            <person name="Drgas O."/>
            <person name="Orlowska M."/>
            <person name="Perlinska-Lenart U."/>
            <person name="Aleksandrzak-Piekarczyk T."/>
            <person name="Szatraj K."/>
            <person name="Zielenkiewicz U."/>
            <person name="Pilsyk S."/>
            <person name="Malc E."/>
            <person name="Mieczkowski P."/>
            <person name="Kruszewska J.S."/>
            <person name="Biernat P."/>
            <person name="Pawlowska J."/>
        </authorList>
    </citation>
    <scope>NUCLEOTIDE SEQUENCE</scope>
    <source>
        <strain evidence="2">WA0000017839</strain>
    </source>
</reference>
<comment type="caution">
    <text evidence="2">The sequence shown here is derived from an EMBL/GenBank/DDBJ whole genome shotgun (WGS) entry which is preliminary data.</text>
</comment>
<evidence type="ECO:0000256" key="1">
    <source>
        <dbReference type="SAM" id="Phobius"/>
    </source>
</evidence>
<keyword evidence="1" id="KW-1133">Transmembrane helix</keyword>
<keyword evidence="1" id="KW-0812">Transmembrane</keyword>
<organism evidence="2 3">
    <name type="scientific">Mucor saturninus</name>
    <dbReference type="NCBI Taxonomy" id="64648"/>
    <lineage>
        <taxon>Eukaryota</taxon>
        <taxon>Fungi</taxon>
        <taxon>Fungi incertae sedis</taxon>
        <taxon>Mucoromycota</taxon>
        <taxon>Mucoromycotina</taxon>
        <taxon>Mucoromycetes</taxon>
        <taxon>Mucorales</taxon>
        <taxon>Mucorineae</taxon>
        <taxon>Mucoraceae</taxon>
        <taxon>Mucor</taxon>
    </lineage>
</organism>
<dbReference type="AlphaFoldDB" id="A0A8H7R1J3"/>
<protein>
    <submittedName>
        <fullName evidence="2">Uncharacterized protein</fullName>
    </submittedName>
</protein>
<sequence>MFATRHAIKMQTTRLVGRQSGVRGVPWQGMSMVQSMRSMGQQERNIWNTSLKRTVTLAAVGSVGLMGIVILGPFILVGIGGLGAVLAFRFWRFKRQFESGRGNDNWSGFVQGVFERQQQVFGKEKRKVEGEALGKLKQWTETEQGRDWLIQHGMHPQRMIENVSMRGSSFKLVDGSKNIKIELDLGQSGSVLIAEAEMDVEGNVSLTDIKLMTMTGERIRIPLQQNGGGRVIEGEFHDV</sequence>
<dbReference type="Proteomes" id="UP000603453">
    <property type="component" value="Unassembled WGS sequence"/>
</dbReference>
<evidence type="ECO:0000313" key="3">
    <source>
        <dbReference type="Proteomes" id="UP000603453"/>
    </source>
</evidence>
<keyword evidence="1" id="KW-0472">Membrane</keyword>
<dbReference type="OrthoDB" id="2284877at2759"/>
<accession>A0A8H7R1J3</accession>
<proteinExistence type="predicted"/>
<dbReference type="EMBL" id="JAEPRD010000057">
    <property type="protein sequence ID" value="KAG2202774.1"/>
    <property type="molecule type" value="Genomic_DNA"/>
</dbReference>
<evidence type="ECO:0000313" key="2">
    <source>
        <dbReference type="EMBL" id="KAG2202774.1"/>
    </source>
</evidence>
<gene>
    <name evidence="2" type="ORF">INT47_004798</name>
</gene>
<name>A0A8H7R1J3_9FUNG</name>